<keyword evidence="2" id="KW-1185">Reference proteome</keyword>
<dbReference type="AlphaFoldDB" id="A0A4V2F3L4"/>
<dbReference type="SUPFAM" id="SSF52016">
    <property type="entry name" value="LeuD/IlvD-like"/>
    <property type="match status" value="1"/>
</dbReference>
<protein>
    <submittedName>
        <fullName evidence="1">3-isopropylmalate/(R)-2-methylmalate dehydratase small subunit</fullName>
    </submittedName>
</protein>
<evidence type="ECO:0000313" key="2">
    <source>
        <dbReference type="Proteomes" id="UP000292445"/>
    </source>
</evidence>
<dbReference type="InterPro" id="IPR015928">
    <property type="entry name" value="Aconitase/3IPM_dehydase_swvl"/>
</dbReference>
<evidence type="ECO:0000313" key="1">
    <source>
        <dbReference type="EMBL" id="RZS84517.1"/>
    </source>
</evidence>
<dbReference type="RefSeq" id="WP_130355872.1">
    <property type="nucleotide sequence ID" value="NZ_SGXC01000001.1"/>
</dbReference>
<comment type="caution">
    <text evidence="1">The sequence shown here is derived from an EMBL/GenBank/DDBJ whole genome shotgun (WGS) entry which is preliminary data.</text>
</comment>
<proteinExistence type="predicted"/>
<organism evidence="1 2">
    <name type="scientific">Pigmentiphaga kullae</name>
    <dbReference type="NCBI Taxonomy" id="151784"/>
    <lineage>
        <taxon>Bacteria</taxon>
        <taxon>Pseudomonadati</taxon>
        <taxon>Pseudomonadota</taxon>
        <taxon>Betaproteobacteria</taxon>
        <taxon>Burkholderiales</taxon>
        <taxon>Alcaligenaceae</taxon>
        <taxon>Pigmentiphaga</taxon>
    </lineage>
</organism>
<gene>
    <name evidence="1" type="ORF">EV675_0534</name>
</gene>
<dbReference type="EMBL" id="SGXC01000001">
    <property type="protein sequence ID" value="RZS84517.1"/>
    <property type="molecule type" value="Genomic_DNA"/>
</dbReference>
<dbReference type="Proteomes" id="UP000292445">
    <property type="component" value="Unassembled WGS sequence"/>
</dbReference>
<name>A0A4V2F3L4_9BURK</name>
<reference evidence="1 2" key="1">
    <citation type="submission" date="2019-02" db="EMBL/GenBank/DDBJ databases">
        <title>Genomic Encyclopedia of Type Strains, Phase IV (KMG-IV): sequencing the most valuable type-strain genomes for metagenomic binning, comparative biology and taxonomic classification.</title>
        <authorList>
            <person name="Goeker M."/>
        </authorList>
    </citation>
    <scope>NUCLEOTIDE SEQUENCE [LARGE SCALE GENOMIC DNA]</scope>
    <source>
        <strain evidence="1 2">K24</strain>
    </source>
</reference>
<accession>A0A4V2F3L4</accession>
<dbReference type="Gene3D" id="3.20.19.10">
    <property type="entry name" value="Aconitase, domain 4"/>
    <property type="match status" value="1"/>
</dbReference>
<sequence length="178" mass="18888">MNEAPSVRTLRGRVWKFGDQVCGDDGIIEFAAVRDGFGKPFDLDALRQMCFRQLRPEFPSQVRPGDIVVGGRNFAHHNHVEVSVAIKASGIAAVLVESCESGFIRRALSQGLPILLVPGITQAVADGDVIGVTPATGAIELADGRVIPSPPFSPQMVRIWESGGLVNALAGEFAAARA</sequence>
<dbReference type="OrthoDB" id="9777465at2"/>